<dbReference type="InterPro" id="IPR052942">
    <property type="entry name" value="LPS_cholinephosphotransferase"/>
</dbReference>
<feature type="domain" description="LicD/FKTN/FKRP nucleotidyltransferase" evidence="1">
    <location>
        <begin position="126"/>
        <end position="173"/>
    </location>
</feature>
<dbReference type="Gene3D" id="3.40.50.720">
    <property type="entry name" value="NAD(P)-binding Rossmann-like Domain"/>
    <property type="match status" value="1"/>
</dbReference>
<organism evidence="2 3">
    <name type="scientific">Alteromonas ponticola</name>
    <dbReference type="NCBI Taxonomy" id="2720613"/>
    <lineage>
        <taxon>Bacteria</taxon>
        <taxon>Pseudomonadati</taxon>
        <taxon>Pseudomonadota</taxon>
        <taxon>Gammaproteobacteria</taxon>
        <taxon>Alteromonadales</taxon>
        <taxon>Alteromonadaceae</taxon>
        <taxon>Alteromonas/Salinimonas group</taxon>
        <taxon>Alteromonas</taxon>
    </lineage>
</organism>
<dbReference type="PANTHER" id="PTHR43404:SF2">
    <property type="entry name" value="LIPOPOLYSACCHARIDE CHOLINEPHOSPHOTRANSFERASE LICD"/>
    <property type="match status" value="1"/>
</dbReference>
<name>A0ABX1QZI1_9ALTE</name>
<dbReference type="InterPro" id="IPR007074">
    <property type="entry name" value="LicD/FKTN/FKRP_NTP_transf"/>
</dbReference>
<dbReference type="RefSeq" id="WP_169210204.1">
    <property type="nucleotide sequence ID" value="NZ_JAATNW010000003.1"/>
</dbReference>
<protein>
    <recommendedName>
        <fullName evidence="1">LicD/FKTN/FKRP nucleotidyltransferase domain-containing protein</fullName>
    </recommendedName>
</protein>
<accession>A0ABX1QZI1</accession>
<keyword evidence="3" id="KW-1185">Reference proteome</keyword>
<dbReference type="EMBL" id="JAATNW010000003">
    <property type="protein sequence ID" value="NMH59645.1"/>
    <property type="molecule type" value="Genomic_DNA"/>
</dbReference>
<dbReference type="Pfam" id="PF04991">
    <property type="entry name" value="LicD"/>
    <property type="match status" value="1"/>
</dbReference>
<dbReference type="PROSITE" id="PS51257">
    <property type="entry name" value="PROKAR_LIPOPROTEIN"/>
    <property type="match status" value="1"/>
</dbReference>
<evidence type="ECO:0000313" key="3">
    <source>
        <dbReference type="Proteomes" id="UP000709336"/>
    </source>
</evidence>
<evidence type="ECO:0000313" key="2">
    <source>
        <dbReference type="EMBL" id="NMH59645.1"/>
    </source>
</evidence>
<reference evidence="2 3" key="1">
    <citation type="submission" date="2020-03" db="EMBL/GenBank/DDBJ databases">
        <title>Alteromonas ponticola sp. nov., isolated from seawater.</title>
        <authorList>
            <person name="Yoon J.-H."/>
            <person name="Kim Y.-O."/>
        </authorList>
    </citation>
    <scope>NUCLEOTIDE SEQUENCE [LARGE SCALE GENOMIC DNA]</scope>
    <source>
        <strain evidence="2 3">MYP5</strain>
    </source>
</reference>
<dbReference type="PANTHER" id="PTHR43404">
    <property type="entry name" value="LIPOPOLYSACCHARIDE CHOLINEPHOSPHOTRANSFERASE LICD"/>
    <property type="match status" value="1"/>
</dbReference>
<gene>
    <name evidence="2" type="ORF">HCJ96_06425</name>
</gene>
<dbReference type="Proteomes" id="UP000709336">
    <property type="component" value="Unassembled WGS sequence"/>
</dbReference>
<comment type="caution">
    <text evidence="2">The sequence shown here is derived from an EMBL/GenBank/DDBJ whole genome shotgun (WGS) entry which is preliminary data.</text>
</comment>
<sequence>MTIKTLLFGASAGACQYLDSVQDNEREFIGILDNDPTKVGTTIRDLNVMGPESVLKLEFDQIVITTQWSMEVYTQLTESLGIDKTKVLIPKKKTLKALKVEPFRDANTLILGRHIITLLCQLSASKEIPLMVDFGTLLGIVRDGDIIPWDDDIDFTIDKDCVPELVSVLKDFIAHSEYNIEWRIDELKNRMGETLGLLLLFTDQTGEIANFSTSFALREFKDGIAHHMPSLGMWHSPEKHFLSCEKLNWNGSKITVPFEYEAYLTYQYGDWKTPKQNMQLTDYANLNKVEFNDIKEASPKTYPLD</sequence>
<proteinExistence type="predicted"/>
<evidence type="ECO:0000259" key="1">
    <source>
        <dbReference type="Pfam" id="PF04991"/>
    </source>
</evidence>